<dbReference type="InterPro" id="IPR050483">
    <property type="entry name" value="CoA-transferase_III_domain"/>
</dbReference>
<reference evidence="3" key="1">
    <citation type="journal article" date="2019" name="Int. J. Syst. Evol. Microbiol.">
        <title>The Global Catalogue of Microorganisms (GCM) 10K type strain sequencing project: providing services to taxonomists for standard genome sequencing and annotation.</title>
        <authorList>
            <consortium name="The Broad Institute Genomics Platform"/>
            <consortium name="The Broad Institute Genome Sequencing Center for Infectious Disease"/>
            <person name="Wu L."/>
            <person name="Ma J."/>
        </authorList>
    </citation>
    <scope>NUCLEOTIDE SEQUENCE [LARGE SCALE GENOMIC DNA]</scope>
    <source>
        <strain evidence="3">CCM 7043</strain>
    </source>
</reference>
<sequence length="383" mass="40490">MSSGPLQGLSVVELGFGTATGLAGRIMAGYGADVVKIESPEGDPSRRLGPFPPAAEGPETSAAFLHLHGGKSSVELDLDDVGSRADLVTLLAGADVLLLDLPLSARPSLGLERTALRATYPRLVAISVTPFGESGPQAGWTGSALTEYASGGQMSLMGERDREPLASYGNQAECQAALHVYSAALAGVLLRNRAGSGQYVEISVQEVEASAMEAQGPVAYNHDPLPDVWTARSGNGPRTVWSQYVCKDGYAGIFVNPPNLPGFFAGIGHPEWLSRAADDEFMNGELRQFVTAWCRERTRQEIFDAAIATGAPFSYVATPADLLGSEAVARTGVWREVDHPVAGRFRVPGPPVRAEELEFELRRAPLLGEHTDAVLRGAKGAPA</sequence>
<dbReference type="RefSeq" id="WP_379658985.1">
    <property type="nucleotide sequence ID" value="NZ_JBHUCO010000009.1"/>
</dbReference>
<dbReference type="Gene3D" id="3.30.1540.10">
    <property type="entry name" value="formyl-coa transferase, domain 3"/>
    <property type="match status" value="1"/>
</dbReference>
<protein>
    <submittedName>
        <fullName evidence="2">CaiB/BaiF CoA transferase family protein</fullName>
    </submittedName>
</protein>
<dbReference type="InterPro" id="IPR044855">
    <property type="entry name" value="CoA-Trfase_III_dom3_sf"/>
</dbReference>
<comment type="caution">
    <text evidence="2">The sequence shown here is derived from an EMBL/GenBank/DDBJ whole genome shotgun (WGS) entry which is preliminary data.</text>
</comment>
<name>A0ABW4EPY8_9PSEU</name>
<keyword evidence="1 2" id="KW-0808">Transferase</keyword>
<evidence type="ECO:0000256" key="1">
    <source>
        <dbReference type="ARBA" id="ARBA00022679"/>
    </source>
</evidence>
<dbReference type="Gene3D" id="3.40.50.10540">
    <property type="entry name" value="Crotonobetainyl-coa:carnitine coa-transferase, domain 1"/>
    <property type="match status" value="1"/>
</dbReference>
<keyword evidence="3" id="KW-1185">Reference proteome</keyword>
<accession>A0ABW4EPY8</accession>
<dbReference type="Pfam" id="PF02515">
    <property type="entry name" value="CoA_transf_3"/>
    <property type="match status" value="1"/>
</dbReference>
<dbReference type="EMBL" id="JBHUCO010000009">
    <property type="protein sequence ID" value="MFD1517718.1"/>
    <property type="molecule type" value="Genomic_DNA"/>
</dbReference>
<dbReference type="InterPro" id="IPR003673">
    <property type="entry name" value="CoA-Trfase_fam_III"/>
</dbReference>
<dbReference type="PANTHER" id="PTHR48207:SF3">
    <property type="entry name" value="SUCCINATE--HYDROXYMETHYLGLUTARATE COA-TRANSFERASE"/>
    <property type="match status" value="1"/>
</dbReference>
<dbReference type="InterPro" id="IPR023606">
    <property type="entry name" value="CoA-Trfase_III_dom_1_sf"/>
</dbReference>
<evidence type="ECO:0000313" key="3">
    <source>
        <dbReference type="Proteomes" id="UP001597114"/>
    </source>
</evidence>
<evidence type="ECO:0000313" key="2">
    <source>
        <dbReference type="EMBL" id="MFD1517718.1"/>
    </source>
</evidence>
<proteinExistence type="predicted"/>
<gene>
    <name evidence="2" type="ORF">ACFSJD_09480</name>
</gene>
<organism evidence="2 3">
    <name type="scientific">Pseudonocardia yunnanensis</name>
    <dbReference type="NCBI Taxonomy" id="58107"/>
    <lineage>
        <taxon>Bacteria</taxon>
        <taxon>Bacillati</taxon>
        <taxon>Actinomycetota</taxon>
        <taxon>Actinomycetes</taxon>
        <taxon>Pseudonocardiales</taxon>
        <taxon>Pseudonocardiaceae</taxon>
        <taxon>Pseudonocardia</taxon>
    </lineage>
</organism>
<dbReference type="SUPFAM" id="SSF89796">
    <property type="entry name" value="CoA-transferase family III (CaiB/BaiF)"/>
    <property type="match status" value="1"/>
</dbReference>
<dbReference type="GO" id="GO:0016740">
    <property type="term" value="F:transferase activity"/>
    <property type="evidence" value="ECO:0007669"/>
    <property type="project" value="UniProtKB-KW"/>
</dbReference>
<dbReference type="PANTHER" id="PTHR48207">
    <property type="entry name" value="SUCCINATE--HYDROXYMETHYLGLUTARATE COA-TRANSFERASE"/>
    <property type="match status" value="1"/>
</dbReference>
<dbReference type="Proteomes" id="UP001597114">
    <property type="component" value="Unassembled WGS sequence"/>
</dbReference>